<dbReference type="RefSeq" id="WP_149937564.1">
    <property type="nucleotide sequence ID" value="NZ_VVZV01000124.1"/>
</dbReference>
<name>A0A6L3IJZ1_9BACT</name>
<dbReference type="CDD" id="cd00156">
    <property type="entry name" value="REC"/>
    <property type="match status" value="1"/>
</dbReference>
<evidence type="ECO:0000259" key="3">
    <source>
        <dbReference type="PROSITE" id="PS50110"/>
    </source>
</evidence>
<sequence length="96" mass="10658">MKILIVEDNMILKGMIEKWLQKAGYEVLTAIDEPGARSILKKHEISLVLGDVRLPEGNGISLLEWIMSCGMEIPFIVMTDYACISHSVRAIKLGAT</sequence>
<dbReference type="GO" id="GO:0000160">
    <property type="term" value="P:phosphorelay signal transduction system"/>
    <property type="evidence" value="ECO:0007669"/>
    <property type="project" value="InterPro"/>
</dbReference>
<dbReference type="PANTHER" id="PTHR44591">
    <property type="entry name" value="STRESS RESPONSE REGULATOR PROTEIN 1"/>
    <property type="match status" value="1"/>
</dbReference>
<evidence type="ECO:0000256" key="1">
    <source>
        <dbReference type="ARBA" id="ARBA00022553"/>
    </source>
</evidence>
<dbReference type="Pfam" id="PF00072">
    <property type="entry name" value="Response_reg"/>
    <property type="match status" value="1"/>
</dbReference>
<reference evidence="4 5" key="1">
    <citation type="journal article" date="2019" name="Nat. Med.">
        <title>A library of human gut bacterial isolates paired with longitudinal multiomics data enables mechanistic microbiome research.</title>
        <authorList>
            <person name="Poyet M."/>
            <person name="Groussin M."/>
            <person name="Gibbons S.M."/>
            <person name="Avila-Pacheco J."/>
            <person name="Jiang X."/>
            <person name="Kearney S.M."/>
            <person name="Perrotta A.R."/>
            <person name="Berdy B."/>
            <person name="Zhao S."/>
            <person name="Lieberman T.D."/>
            <person name="Swanson P.K."/>
            <person name="Smith M."/>
            <person name="Roesemann S."/>
            <person name="Alexander J.E."/>
            <person name="Rich S.A."/>
            <person name="Livny J."/>
            <person name="Vlamakis H."/>
            <person name="Clish C."/>
            <person name="Bullock K."/>
            <person name="Deik A."/>
            <person name="Scott J."/>
            <person name="Pierce K.A."/>
            <person name="Xavier R.J."/>
            <person name="Alm E.J."/>
        </authorList>
    </citation>
    <scope>NUCLEOTIDE SEQUENCE [LARGE SCALE GENOMIC DNA]</scope>
    <source>
        <strain evidence="4 5">BIOML-A25</strain>
    </source>
</reference>
<dbReference type="EMBL" id="VVZV01000124">
    <property type="protein sequence ID" value="KAA5310196.1"/>
    <property type="molecule type" value="Genomic_DNA"/>
</dbReference>
<dbReference type="Proteomes" id="UP000481700">
    <property type="component" value="Unassembled WGS sequence"/>
</dbReference>
<evidence type="ECO:0000313" key="4">
    <source>
        <dbReference type="EMBL" id="KAA5310196.1"/>
    </source>
</evidence>
<comment type="caution">
    <text evidence="4">The sequence shown here is derived from an EMBL/GenBank/DDBJ whole genome shotgun (WGS) entry which is preliminary data.</text>
</comment>
<accession>A0A6L3IJZ1</accession>
<dbReference type="PANTHER" id="PTHR44591:SF3">
    <property type="entry name" value="RESPONSE REGULATORY DOMAIN-CONTAINING PROTEIN"/>
    <property type="match status" value="1"/>
</dbReference>
<protein>
    <submittedName>
        <fullName evidence="4">Response regulator</fullName>
    </submittedName>
</protein>
<dbReference type="InterPro" id="IPR050595">
    <property type="entry name" value="Bact_response_regulator"/>
</dbReference>
<gene>
    <name evidence="4" type="ORF">F2Z07_24465</name>
</gene>
<organism evidence="4 5">
    <name type="scientific">Phocaeicola dorei</name>
    <dbReference type="NCBI Taxonomy" id="357276"/>
    <lineage>
        <taxon>Bacteria</taxon>
        <taxon>Pseudomonadati</taxon>
        <taxon>Bacteroidota</taxon>
        <taxon>Bacteroidia</taxon>
        <taxon>Bacteroidales</taxon>
        <taxon>Bacteroidaceae</taxon>
        <taxon>Phocaeicola</taxon>
    </lineage>
</organism>
<dbReference type="AlphaFoldDB" id="A0A6L3IJZ1"/>
<feature type="domain" description="Response regulatory" evidence="3">
    <location>
        <begin position="2"/>
        <end position="96"/>
    </location>
</feature>
<feature type="non-terminal residue" evidence="4">
    <location>
        <position position="96"/>
    </location>
</feature>
<evidence type="ECO:0000256" key="2">
    <source>
        <dbReference type="PROSITE-ProRule" id="PRU00169"/>
    </source>
</evidence>
<proteinExistence type="predicted"/>
<dbReference type="SUPFAM" id="SSF52172">
    <property type="entry name" value="CheY-like"/>
    <property type="match status" value="1"/>
</dbReference>
<feature type="modified residue" description="4-aspartylphosphate" evidence="2">
    <location>
        <position position="51"/>
    </location>
</feature>
<keyword evidence="1 2" id="KW-0597">Phosphoprotein</keyword>
<dbReference type="PROSITE" id="PS50110">
    <property type="entry name" value="RESPONSE_REGULATORY"/>
    <property type="match status" value="1"/>
</dbReference>
<dbReference type="SMART" id="SM00448">
    <property type="entry name" value="REC"/>
    <property type="match status" value="1"/>
</dbReference>
<dbReference type="InterPro" id="IPR001789">
    <property type="entry name" value="Sig_transdc_resp-reg_receiver"/>
</dbReference>
<evidence type="ECO:0000313" key="5">
    <source>
        <dbReference type="Proteomes" id="UP000481700"/>
    </source>
</evidence>
<dbReference type="Gene3D" id="3.40.50.2300">
    <property type="match status" value="1"/>
</dbReference>
<dbReference type="InterPro" id="IPR011006">
    <property type="entry name" value="CheY-like_superfamily"/>
</dbReference>